<protein>
    <recommendedName>
        <fullName evidence="3">HAD family hydrolase</fullName>
    </recommendedName>
</protein>
<name>A0A2G6KN62_9BACT</name>
<evidence type="ECO:0000313" key="2">
    <source>
        <dbReference type="Proteomes" id="UP000230821"/>
    </source>
</evidence>
<dbReference type="AlphaFoldDB" id="A0A2G6KN62"/>
<dbReference type="Gene3D" id="3.40.50.1000">
    <property type="entry name" value="HAD superfamily/HAD-like"/>
    <property type="match status" value="1"/>
</dbReference>
<dbReference type="Proteomes" id="UP000230821">
    <property type="component" value="Unassembled WGS sequence"/>
</dbReference>
<sequence>MYMTEPEHIQSQVSAPKILMVGDSLNSDILGANTAGLSSCLLLTGVTSKLMVQRLTKDSQQLPMYQFENL</sequence>
<dbReference type="InterPro" id="IPR023214">
    <property type="entry name" value="HAD_sf"/>
</dbReference>
<reference evidence="1 2" key="1">
    <citation type="submission" date="2017-10" db="EMBL/GenBank/DDBJ databases">
        <title>Novel microbial diversity and functional potential in the marine mammal oral microbiome.</title>
        <authorList>
            <person name="Dudek N.K."/>
            <person name="Sun C.L."/>
            <person name="Burstein D."/>
            <person name="Kantor R.S."/>
            <person name="Aliaga Goltsman D.S."/>
            <person name="Bik E.M."/>
            <person name="Thomas B.C."/>
            <person name="Banfield J.F."/>
            <person name="Relman D.A."/>
        </authorList>
    </citation>
    <scope>NUCLEOTIDE SEQUENCE [LARGE SCALE GENOMIC DNA]</scope>
    <source>
        <strain evidence="1">DOLJORAL78_47_16</strain>
    </source>
</reference>
<organism evidence="1 2">
    <name type="scientific">candidate division KSB3 bacterium</name>
    <dbReference type="NCBI Taxonomy" id="2044937"/>
    <lineage>
        <taxon>Bacteria</taxon>
        <taxon>candidate division KSB3</taxon>
    </lineage>
</organism>
<dbReference type="SUPFAM" id="SSF56784">
    <property type="entry name" value="HAD-like"/>
    <property type="match status" value="1"/>
</dbReference>
<dbReference type="InterPro" id="IPR036412">
    <property type="entry name" value="HAD-like_sf"/>
</dbReference>
<accession>A0A2G6KN62</accession>
<gene>
    <name evidence="1" type="ORF">CSA56_00205</name>
</gene>
<dbReference type="EMBL" id="PDSK01000009">
    <property type="protein sequence ID" value="PIE36492.1"/>
    <property type="molecule type" value="Genomic_DNA"/>
</dbReference>
<comment type="caution">
    <text evidence="1">The sequence shown here is derived from an EMBL/GenBank/DDBJ whole genome shotgun (WGS) entry which is preliminary data.</text>
</comment>
<proteinExistence type="predicted"/>
<evidence type="ECO:0008006" key="3">
    <source>
        <dbReference type="Google" id="ProtNLM"/>
    </source>
</evidence>
<dbReference type="Pfam" id="PF13242">
    <property type="entry name" value="Hydrolase_like"/>
    <property type="match status" value="1"/>
</dbReference>
<evidence type="ECO:0000313" key="1">
    <source>
        <dbReference type="EMBL" id="PIE36492.1"/>
    </source>
</evidence>